<dbReference type="PANTHER" id="PTHR38663:SF1">
    <property type="entry name" value="L-ORNITHINE N(5)-MONOOXYGENASE"/>
    <property type="match status" value="1"/>
</dbReference>
<reference evidence="4 5" key="1">
    <citation type="submission" date="2016-10" db="EMBL/GenBank/DDBJ databases">
        <authorList>
            <person name="Varghese N."/>
            <person name="Submissions S."/>
        </authorList>
    </citation>
    <scope>NUCLEOTIDE SEQUENCE [LARGE SCALE GENOMIC DNA]</scope>
    <source>
        <strain evidence="2 5">CDM_1</strain>
        <strain evidence="4">CDM_6</strain>
    </source>
</reference>
<dbReference type="InterPro" id="IPR036188">
    <property type="entry name" value="FAD/NAD-bd_sf"/>
</dbReference>
<evidence type="ECO:0000313" key="5">
    <source>
        <dbReference type="Proteomes" id="UP000324021"/>
    </source>
</evidence>
<keyword evidence="4" id="KW-1185">Reference proteome</keyword>
<dbReference type="Gene3D" id="3.50.50.60">
    <property type="entry name" value="FAD/NAD(P)-binding domain"/>
    <property type="match status" value="1"/>
</dbReference>
<protein>
    <submittedName>
        <fullName evidence="3">Predicted flavoprotein CzcO associated with the cation diffusion facilitator CzcD</fullName>
    </submittedName>
</protein>
<evidence type="ECO:0000259" key="1">
    <source>
        <dbReference type="Pfam" id="PF13454"/>
    </source>
</evidence>
<dbReference type="STRING" id="392421.SAMN04488694_1594"/>
<dbReference type="PANTHER" id="PTHR38663">
    <property type="match status" value="1"/>
</dbReference>
<dbReference type="RefSeq" id="WP_092936073.1">
    <property type="nucleotide sequence ID" value="NZ_FMZP01000035.1"/>
</dbReference>
<gene>
    <name evidence="3" type="ORF">SAMN04488694_1594</name>
    <name evidence="2" type="ORF">SAMN05192552_103524</name>
</gene>
<evidence type="ECO:0000313" key="2">
    <source>
        <dbReference type="EMBL" id="SDD62879.1"/>
    </source>
</evidence>
<dbReference type="Proteomes" id="UP000324021">
    <property type="component" value="Unassembled WGS sequence"/>
</dbReference>
<dbReference type="InterPro" id="IPR038732">
    <property type="entry name" value="HpyO/CreE_NAD-binding"/>
</dbReference>
<name>A0A1I0JU19_9EURY</name>
<organism evidence="3 4">
    <name type="scientific">Natrinema hispanicum</name>
    <dbReference type="NCBI Taxonomy" id="392421"/>
    <lineage>
        <taxon>Archaea</taxon>
        <taxon>Methanobacteriati</taxon>
        <taxon>Methanobacteriota</taxon>
        <taxon>Stenosarchaea group</taxon>
        <taxon>Halobacteria</taxon>
        <taxon>Halobacteriales</taxon>
        <taxon>Natrialbaceae</taxon>
        <taxon>Natrinema</taxon>
    </lineage>
</organism>
<reference evidence="3" key="2">
    <citation type="submission" date="2016-10" db="EMBL/GenBank/DDBJ databases">
        <authorList>
            <person name="de Groot N.N."/>
        </authorList>
    </citation>
    <scope>NUCLEOTIDE SEQUENCE [LARGE SCALE GENOMIC DNA]</scope>
    <source>
        <strain evidence="3">CDM_6</strain>
    </source>
</reference>
<evidence type="ECO:0000313" key="3">
    <source>
        <dbReference type="EMBL" id="SEU13470.1"/>
    </source>
</evidence>
<sequence>MTTCNSTRKFGCIIVGGGIHGTYLAQRLLEDTPFNRSDVLIVDPHDRLLASFREKARACGMEELRSTFVHHVGTEPFGLESFAEANDRGNELVQTVDYPPRPSLDLFLDYSEYVIKRKDLESLHRRAAVDAIHELPSATGLRLETTAGPIDTEHCVLAIGHGNRYRWPNWAAGLDGVDHVWEGFDPNTSVDRTIVVGGGITAAQLACTLSETQSVVLLSRHPLEWEVSEADPPWINWSYLERNLHVHPPGSSDRLDVILDARHTATVPPYLYAEFENRIDDGVLTLTQGEVDLAAEEDESVRLSLDHGLQLLGDRVVLATGFEPVFNHPLIDRIVDELELSRGYREMPVLDDDTLAWQCDDERFVPLYVSGALALGSVGPYAPNIPGARRAGDRITAAITRRLRRSGAGGTSGSVHETNVSD</sequence>
<dbReference type="Pfam" id="PF13454">
    <property type="entry name" value="NAD_binding_9"/>
    <property type="match status" value="1"/>
</dbReference>
<dbReference type="SUPFAM" id="SSF51905">
    <property type="entry name" value="FAD/NAD(P)-binding domain"/>
    <property type="match status" value="2"/>
</dbReference>
<dbReference type="AlphaFoldDB" id="A0A1I0JU19"/>
<accession>A0A1I0JU19</accession>
<dbReference type="Proteomes" id="UP000199320">
    <property type="component" value="Unassembled WGS sequence"/>
</dbReference>
<feature type="domain" description="FAD-dependent urate hydroxylase HpyO/Asp monooxygenase CreE-like FAD/NAD(P)-binding" evidence="1">
    <location>
        <begin position="13"/>
        <end position="161"/>
    </location>
</feature>
<evidence type="ECO:0000313" key="4">
    <source>
        <dbReference type="Proteomes" id="UP000199320"/>
    </source>
</evidence>
<dbReference type="EMBL" id="FOIC01000059">
    <property type="protein sequence ID" value="SEU13470.1"/>
    <property type="molecule type" value="Genomic_DNA"/>
</dbReference>
<proteinExistence type="predicted"/>
<dbReference type="OrthoDB" id="201607at2157"/>
<dbReference type="EMBL" id="FMZP01000035">
    <property type="protein sequence ID" value="SDD62879.1"/>
    <property type="molecule type" value="Genomic_DNA"/>
</dbReference>